<feature type="region of interest" description="Disordered" evidence="2">
    <location>
        <begin position="1"/>
        <end position="45"/>
    </location>
</feature>
<reference evidence="3" key="1">
    <citation type="journal article" date="2022" name="Int. J. Mol. Sci.">
        <title>Draft Genome of Tanacetum Coccineum: Genomic Comparison of Closely Related Tanacetum-Family Plants.</title>
        <authorList>
            <person name="Yamashiro T."/>
            <person name="Shiraishi A."/>
            <person name="Nakayama K."/>
            <person name="Satake H."/>
        </authorList>
    </citation>
    <scope>NUCLEOTIDE SEQUENCE</scope>
</reference>
<name>A0ABQ5BNJ6_9ASTR</name>
<evidence type="ECO:0000313" key="4">
    <source>
        <dbReference type="Proteomes" id="UP001151760"/>
    </source>
</evidence>
<proteinExistence type="predicted"/>
<accession>A0ABQ5BNJ6</accession>
<gene>
    <name evidence="3" type="ORF">Tco_0861481</name>
</gene>
<evidence type="ECO:0000256" key="1">
    <source>
        <dbReference type="SAM" id="Coils"/>
    </source>
</evidence>
<comment type="caution">
    <text evidence="3">The sequence shown here is derived from an EMBL/GenBank/DDBJ whole genome shotgun (WGS) entry which is preliminary data.</text>
</comment>
<sequence>MSYSGLEEFQQPEFEGYGPKPSKSVSEDTSNEVKESPDVPLVEELVSDDKLEKKTIFPTVAKMEFVRPKQQEKPVRKPVKYAEMYRNMAPRAVLMKSGLKSLNTARPVNNAHPKTTVYSARPMSHFSKSAQSTIKRPYQTRTTLTNKNFSQKVNTAKGKFYTARPKAVNTARPNSAVVNVVRENQVNVVKASACWVWRPTKLNSASITLKKHNYVDARGISKCKPKPFYDETSKMAIGYKNPLYLKKVTQVQPTLYDGYAMVKTEHTLVLVSNSEETLNLAEKSRQKMLEKVKEGNQSELKAKLNFGPPDYLKASYPETFIPQNQLTPEQLYWSKDLADIAKEKALEQSSEKPKTALMVYPPNTLTKLRTTPKGLIEGEKGFEQTKECYLTEIISFFNTIKQYFEEIHINLTKEIKEMKDVFEQMEKEVEQNDVDKRCAEIERKNLLIENENLIATCISTDVLSCVMADVHTISQISKLNNAFVVEQASVVQLKAEISKLKHKIEKDDHNEMIKSFSIL</sequence>
<evidence type="ECO:0000256" key="2">
    <source>
        <dbReference type="SAM" id="MobiDB-lite"/>
    </source>
</evidence>
<evidence type="ECO:0000313" key="3">
    <source>
        <dbReference type="EMBL" id="GJT14439.1"/>
    </source>
</evidence>
<dbReference type="Proteomes" id="UP001151760">
    <property type="component" value="Unassembled WGS sequence"/>
</dbReference>
<keyword evidence="1" id="KW-0175">Coiled coil</keyword>
<reference evidence="3" key="2">
    <citation type="submission" date="2022-01" db="EMBL/GenBank/DDBJ databases">
        <authorList>
            <person name="Yamashiro T."/>
            <person name="Shiraishi A."/>
            <person name="Satake H."/>
            <person name="Nakayama K."/>
        </authorList>
    </citation>
    <scope>NUCLEOTIDE SEQUENCE</scope>
</reference>
<feature type="coiled-coil region" evidence="1">
    <location>
        <begin position="408"/>
        <end position="456"/>
    </location>
</feature>
<organism evidence="3 4">
    <name type="scientific">Tanacetum coccineum</name>
    <dbReference type="NCBI Taxonomy" id="301880"/>
    <lineage>
        <taxon>Eukaryota</taxon>
        <taxon>Viridiplantae</taxon>
        <taxon>Streptophyta</taxon>
        <taxon>Embryophyta</taxon>
        <taxon>Tracheophyta</taxon>
        <taxon>Spermatophyta</taxon>
        <taxon>Magnoliopsida</taxon>
        <taxon>eudicotyledons</taxon>
        <taxon>Gunneridae</taxon>
        <taxon>Pentapetalae</taxon>
        <taxon>asterids</taxon>
        <taxon>campanulids</taxon>
        <taxon>Asterales</taxon>
        <taxon>Asteraceae</taxon>
        <taxon>Asteroideae</taxon>
        <taxon>Anthemideae</taxon>
        <taxon>Anthemidinae</taxon>
        <taxon>Tanacetum</taxon>
    </lineage>
</organism>
<dbReference type="EMBL" id="BQNB010013312">
    <property type="protein sequence ID" value="GJT14439.1"/>
    <property type="molecule type" value="Genomic_DNA"/>
</dbReference>
<keyword evidence="4" id="KW-1185">Reference proteome</keyword>
<protein>
    <submittedName>
        <fullName evidence="3">Uncharacterized protein</fullName>
    </submittedName>
</protein>